<keyword evidence="3" id="KW-1185">Reference proteome</keyword>
<feature type="compositionally biased region" description="Basic and acidic residues" evidence="1">
    <location>
        <begin position="68"/>
        <end position="77"/>
    </location>
</feature>
<feature type="region of interest" description="Disordered" evidence="1">
    <location>
        <begin position="62"/>
        <end position="83"/>
    </location>
</feature>
<organism evidence="2 3">
    <name type="scientific">Paracoccus subflavus</name>
    <dbReference type="NCBI Taxonomy" id="2528244"/>
    <lineage>
        <taxon>Bacteria</taxon>
        <taxon>Pseudomonadati</taxon>
        <taxon>Pseudomonadota</taxon>
        <taxon>Alphaproteobacteria</taxon>
        <taxon>Rhodobacterales</taxon>
        <taxon>Paracoccaceae</taxon>
        <taxon>Paracoccus</taxon>
    </lineage>
</organism>
<dbReference type="Proteomes" id="UP000293520">
    <property type="component" value="Unassembled WGS sequence"/>
</dbReference>
<evidence type="ECO:0000313" key="3">
    <source>
        <dbReference type="Proteomes" id="UP000293520"/>
    </source>
</evidence>
<evidence type="ECO:0000256" key="1">
    <source>
        <dbReference type="SAM" id="MobiDB-lite"/>
    </source>
</evidence>
<proteinExistence type="predicted"/>
<dbReference type="EMBL" id="SISK01000010">
    <property type="protein sequence ID" value="TBN38301.1"/>
    <property type="molecule type" value="Genomic_DNA"/>
</dbReference>
<dbReference type="OrthoDB" id="7773424at2"/>
<reference evidence="2 3" key="1">
    <citation type="submission" date="2019-02" db="EMBL/GenBank/DDBJ databases">
        <title>Paracoccus subflavus sp. nov., isolated from marine sediment of the Pacific Ocean.</title>
        <authorList>
            <person name="Zhang G."/>
        </authorList>
    </citation>
    <scope>NUCLEOTIDE SEQUENCE [LARGE SCALE GENOMIC DNA]</scope>
    <source>
        <strain evidence="2 3">GY0581</strain>
    </source>
</reference>
<comment type="caution">
    <text evidence="2">The sequence shown here is derived from an EMBL/GenBank/DDBJ whole genome shotgun (WGS) entry which is preliminary data.</text>
</comment>
<sequence length="137" mass="14069">MWILLRQLVALFVVTIVAAGLAISMTTAAMALDCEIAALRAVPDSAIDGAFAADSDRFGQPALTDTSAHAHQEHDSDGGSLDAGASHCEAHACPSSAIPAFHALMPSADVGQSLTVIRAGSLVELTVPEGLRRPPRG</sequence>
<accession>A0A4Q9G2K8</accession>
<evidence type="ECO:0000313" key="2">
    <source>
        <dbReference type="EMBL" id="TBN38301.1"/>
    </source>
</evidence>
<dbReference type="RefSeq" id="WP_130991711.1">
    <property type="nucleotide sequence ID" value="NZ_SISK01000010.1"/>
</dbReference>
<dbReference type="AlphaFoldDB" id="A0A4Q9G2K8"/>
<gene>
    <name evidence="2" type="ORF">EYE42_12790</name>
</gene>
<evidence type="ECO:0008006" key="4">
    <source>
        <dbReference type="Google" id="ProtNLM"/>
    </source>
</evidence>
<name>A0A4Q9G2K8_9RHOB</name>
<protein>
    <recommendedName>
        <fullName evidence="4">DUF2946 domain-containing protein</fullName>
    </recommendedName>
</protein>